<dbReference type="RefSeq" id="WP_124234181.1">
    <property type="nucleotide sequence ID" value="NZ_RHHM01000014.1"/>
</dbReference>
<organism evidence="7 8">
    <name type="scientific">Erwinia psidii</name>
    <dbReference type="NCBI Taxonomy" id="69224"/>
    <lineage>
        <taxon>Bacteria</taxon>
        <taxon>Pseudomonadati</taxon>
        <taxon>Pseudomonadota</taxon>
        <taxon>Gammaproteobacteria</taxon>
        <taxon>Enterobacterales</taxon>
        <taxon>Erwiniaceae</taxon>
        <taxon>Erwinia</taxon>
    </lineage>
</organism>
<dbReference type="NCBIfam" id="TIGR02532">
    <property type="entry name" value="IV_pilin_GFxxxE"/>
    <property type="match status" value="1"/>
</dbReference>
<dbReference type="InterPro" id="IPR002416">
    <property type="entry name" value="T2SS_protein-GspH"/>
</dbReference>
<reference evidence="7 8" key="1">
    <citation type="submission" date="2018-10" db="EMBL/GenBank/DDBJ databases">
        <title>Draft genome sequence for the type isolate of Erwinia psidii, agent causal of bacterial blight in guava (Psidium guajava) and wilt and die-back of Eucalyptus spp.</title>
        <authorList>
            <person name="Hermenegildo P.S."/>
            <person name="Santos S.A."/>
            <person name="Guimaraes L.M.S."/>
            <person name="Vidigal P.M.P."/>
            <person name="Pereira I.C."/>
            <person name="Badel J.L."/>
            <person name="Alfenas-Zerbini P."/>
            <person name="Ferreira M.A.S.V."/>
            <person name="Alfenas A.C."/>
        </authorList>
    </citation>
    <scope>NUCLEOTIDE SEQUENCE [LARGE SCALE GENOMIC DNA]</scope>
    <source>
        <strain evidence="7 8">IBSBF 435</strain>
    </source>
</reference>
<feature type="transmembrane region" description="Helical" evidence="6">
    <location>
        <begin position="15"/>
        <end position="35"/>
    </location>
</feature>
<dbReference type="Gene3D" id="3.55.40.10">
    <property type="entry name" value="minor pseudopilin epsh domain"/>
    <property type="match status" value="1"/>
</dbReference>
<evidence type="ECO:0000313" key="8">
    <source>
        <dbReference type="Proteomes" id="UP000279457"/>
    </source>
</evidence>
<evidence type="ECO:0000256" key="5">
    <source>
        <dbReference type="ARBA" id="ARBA00023136"/>
    </source>
</evidence>
<evidence type="ECO:0000256" key="4">
    <source>
        <dbReference type="ARBA" id="ARBA00022989"/>
    </source>
</evidence>
<dbReference type="GO" id="GO:0015627">
    <property type="term" value="C:type II protein secretion system complex"/>
    <property type="evidence" value="ECO:0007669"/>
    <property type="project" value="InterPro"/>
</dbReference>
<keyword evidence="2" id="KW-0488">Methylation</keyword>
<sequence>MNKKYATSVRYSRGFTLLEVMLVMMLLAGLATLIISTPPTKDVRWVGEEIALELRTITHRSVLEHRLYAAVVYRDGIQQLLLTRADDRGVQSELWPEYYWHQVRHVRKKFSGRLPTDITLTLNVENSELTLQAMDNSESQQPQLIFQPDGESSDFIITLFHRGKSIGQIIHQRGNTGFFPVVEKGIQP</sequence>
<proteinExistence type="predicted"/>
<dbReference type="AlphaFoldDB" id="A0A3N6TPA4"/>
<keyword evidence="4 6" id="KW-1133">Transmembrane helix</keyword>
<dbReference type="InterPro" id="IPR012902">
    <property type="entry name" value="N_methyl_site"/>
</dbReference>
<evidence type="ECO:0000256" key="2">
    <source>
        <dbReference type="ARBA" id="ARBA00022481"/>
    </source>
</evidence>
<accession>A0A3N6TPA4</accession>
<keyword evidence="8" id="KW-1185">Reference proteome</keyword>
<evidence type="ECO:0000313" key="7">
    <source>
        <dbReference type="EMBL" id="RQM37062.1"/>
    </source>
</evidence>
<keyword evidence="5 6" id="KW-0472">Membrane</keyword>
<dbReference type="GO" id="GO:0016020">
    <property type="term" value="C:membrane"/>
    <property type="evidence" value="ECO:0007669"/>
    <property type="project" value="UniProtKB-SubCell"/>
</dbReference>
<dbReference type="PROSITE" id="PS00409">
    <property type="entry name" value="PROKAR_NTER_METHYL"/>
    <property type="match status" value="1"/>
</dbReference>
<comment type="caution">
    <text evidence="7">The sequence shown here is derived from an EMBL/GenBank/DDBJ whole genome shotgun (WGS) entry which is preliminary data.</text>
</comment>
<comment type="subcellular location">
    <subcellularLocation>
        <location evidence="1">Membrane</location>
        <topology evidence="1">Single-pass membrane protein</topology>
    </subcellularLocation>
</comment>
<protein>
    <submittedName>
        <fullName evidence="7">Prepilin-type N-terminal cleavage/methylation domain-containing protein</fullName>
    </submittedName>
</protein>
<dbReference type="Proteomes" id="UP000279457">
    <property type="component" value="Unassembled WGS sequence"/>
</dbReference>
<dbReference type="OrthoDB" id="6076129at2"/>
<dbReference type="PRINTS" id="PR00885">
    <property type="entry name" value="BCTERIALGSPH"/>
</dbReference>
<evidence type="ECO:0000256" key="3">
    <source>
        <dbReference type="ARBA" id="ARBA00022692"/>
    </source>
</evidence>
<dbReference type="Pfam" id="PF07963">
    <property type="entry name" value="N_methyl"/>
    <property type="match status" value="1"/>
</dbReference>
<dbReference type="GO" id="GO:0015628">
    <property type="term" value="P:protein secretion by the type II secretion system"/>
    <property type="evidence" value="ECO:0007669"/>
    <property type="project" value="InterPro"/>
</dbReference>
<evidence type="ECO:0000256" key="1">
    <source>
        <dbReference type="ARBA" id="ARBA00004167"/>
    </source>
</evidence>
<dbReference type="EMBL" id="RHHM01000014">
    <property type="protein sequence ID" value="RQM37062.1"/>
    <property type="molecule type" value="Genomic_DNA"/>
</dbReference>
<evidence type="ECO:0000256" key="6">
    <source>
        <dbReference type="SAM" id="Phobius"/>
    </source>
</evidence>
<keyword evidence="3 6" id="KW-0812">Transmembrane</keyword>
<name>A0A3N6TPA4_9GAMM</name>
<gene>
    <name evidence="7" type="ORF">EB241_16760</name>
</gene>